<dbReference type="GeneTree" id="ENSGT00940000160350"/>
<dbReference type="KEGG" id="pki:111833806"/>
<evidence type="ECO:0000256" key="4">
    <source>
        <dbReference type="ARBA" id="ARBA00022692"/>
    </source>
</evidence>
<dbReference type="CTD" id="84957"/>
<dbReference type="PRINTS" id="PR01970">
    <property type="entry name" value="TNFACTORR19L"/>
</dbReference>
<keyword evidence="4 9" id="KW-0812">Transmembrane</keyword>
<evidence type="ECO:0000256" key="9">
    <source>
        <dbReference type="SAM" id="Phobius"/>
    </source>
</evidence>
<dbReference type="RefSeq" id="XP_023648184.1">
    <property type="nucleotide sequence ID" value="XM_023792416.2"/>
</dbReference>
<feature type="compositionally biased region" description="Basic and acidic residues" evidence="8">
    <location>
        <begin position="324"/>
        <end position="336"/>
    </location>
</feature>
<dbReference type="PANTHER" id="PTHR47397:SF1">
    <property type="entry name" value="TUMOR NECROSIS FACTOR RECEPTOR SUPERFAMILY MEMBER 19L"/>
    <property type="match status" value="1"/>
</dbReference>
<dbReference type="InterPro" id="IPR022333">
    <property type="entry name" value="TNFR_19-like"/>
</dbReference>
<dbReference type="Gene3D" id="2.10.50.10">
    <property type="entry name" value="Tumor Necrosis Factor Receptor, subunit A, domain 2"/>
    <property type="match status" value="1"/>
</dbReference>
<protein>
    <submittedName>
        <fullName evidence="11">RELT TNF receptor</fullName>
    </submittedName>
</protein>
<proteinExistence type="inferred from homology"/>
<evidence type="ECO:0000256" key="5">
    <source>
        <dbReference type="ARBA" id="ARBA00022989"/>
    </source>
</evidence>
<comment type="similarity">
    <text evidence="2">Belongs to the RELT family.</text>
</comment>
<feature type="signal peptide" evidence="10">
    <location>
        <begin position="1"/>
        <end position="22"/>
    </location>
</feature>
<keyword evidence="12" id="KW-1185">Reference proteome</keyword>
<dbReference type="Proteomes" id="UP000261540">
    <property type="component" value="Unplaced"/>
</dbReference>
<feature type="compositionally biased region" description="Polar residues" evidence="8">
    <location>
        <begin position="395"/>
        <end position="413"/>
    </location>
</feature>
<keyword evidence="10" id="KW-0732">Signal</keyword>
<name>A0A3B3QRG8_9TELE</name>
<dbReference type="RefSeq" id="XP_023648182.1">
    <property type="nucleotide sequence ID" value="XM_023792414.2"/>
</dbReference>
<dbReference type="InterPro" id="IPR034048">
    <property type="entry name" value="TNFRSF19L_N"/>
</dbReference>
<dbReference type="OrthoDB" id="9864383at2759"/>
<feature type="transmembrane region" description="Helical" evidence="9">
    <location>
        <begin position="165"/>
        <end position="188"/>
    </location>
</feature>
<feature type="region of interest" description="Disordered" evidence="8">
    <location>
        <begin position="321"/>
        <end position="341"/>
    </location>
</feature>
<feature type="coiled-coil region" evidence="7">
    <location>
        <begin position="235"/>
        <end position="265"/>
    </location>
</feature>
<evidence type="ECO:0000313" key="11">
    <source>
        <dbReference type="Ensembl" id="ENSPKIP00000008743.1"/>
    </source>
</evidence>
<comment type="subcellular location">
    <subcellularLocation>
        <location evidence="1">Cell membrane</location>
        <topology evidence="1">Single-pass membrane protein</topology>
    </subcellularLocation>
</comment>
<dbReference type="RefSeq" id="XP_023648183.1">
    <property type="nucleotide sequence ID" value="XM_023792415.2"/>
</dbReference>
<accession>A0A3B3QRG8</accession>
<feature type="chain" id="PRO_5044589278" evidence="10">
    <location>
        <begin position="23"/>
        <end position="413"/>
    </location>
</feature>
<keyword evidence="7" id="KW-0175">Coiled coil</keyword>
<dbReference type="GO" id="GO:0006915">
    <property type="term" value="P:apoptotic process"/>
    <property type="evidence" value="ECO:0007669"/>
    <property type="project" value="TreeGrafter"/>
</dbReference>
<dbReference type="Pfam" id="PF12606">
    <property type="entry name" value="RELT"/>
    <property type="match status" value="1"/>
</dbReference>
<dbReference type="Ensembl" id="ENSPKIT00000032821.1">
    <property type="protein sequence ID" value="ENSPKIP00000008736.1"/>
    <property type="gene ID" value="ENSPKIG00000024107.1"/>
</dbReference>
<evidence type="ECO:0000313" key="12">
    <source>
        <dbReference type="Proteomes" id="UP000261540"/>
    </source>
</evidence>
<evidence type="ECO:0000256" key="6">
    <source>
        <dbReference type="ARBA" id="ARBA00023136"/>
    </source>
</evidence>
<reference evidence="11" key="1">
    <citation type="submission" date="2025-05" db="UniProtKB">
        <authorList>
            <consortium name="Ensembl"/>
        </authorList>
    </citation>
    <scope>IDENTIFICATION</scope>
</reference>
<dbReference type="CDD" id="cd13419">
    <property type="entry name" value="TNFRSF19L"/>
    <property type="match status" value="1"/>
</dbReference>
<dbReference type="GO" id="GO:0005886">
    <property type="term" value="C:plasma membrane"/>
    <property type="evidence" value="ECO:0007669"/>
    <property type="project" value="UniProtKB-SubCell"/>
</dbReference>
<evidence type="ECO:0000256" key="2">
    <source>
        <dbReference type="ARBA" id="ARBA00008688"/>
    </source>
</evidence>
<keyword evidence="5 9" id="KW-1133">Transmembrane helix</keyword>
<feature type="region of interest" description="Disordered" evidence="8">
    <location>
        <begin position="361"/>
        <end position="413"/>
    </location>
</feature>
<evidence type="ECO:0000256" key="3">
    <source>
        <dbReference type="ARBA" id="ARBA00022475"/>
    </source>
</evidence>
<dbReference type="InterPro" id="IPR022248">
    <property type="entry name" value="TNF_rcpt_RELT"/>
</dbReference>
<organism evidence="11 12">
    <name type="scientific">Paramormyrops kingsleyae</name>
    <dbReference type="NCBI Taxonomy" id="1676925"/>
    <lineage>
        <taxon>Eukaryota</taxon>
        <taxon>Metazoa</taxon>
        <taxon>Chordata</taxon>
        <taxon>Craniata</taxon>
        <taxon>Vertebrata</taxon>
        <taxon>Euteleostomi</taxon>
        <taxon>Actinopterygii</taxon>
        <taxon>Neopterygii</taxon>
        <taxon>Teleostei</taxon>
        <taxon>Osteoglossocephala</taxon>
        <taxon>Osteoglossomorpha</taxon>
        <taxon>Osteoglossiformes</taxon>
        <taxon>Mormyridae</taxon>
        <taxon>Paramormyrops</taxon>
    </lineage>
</organism>
<dbReference type="PANTHER" id="PTHR47397">
    <property type="entry name" value="TUMOR NECROSIS FACTOR RECEPTOR SUPERFAMILY MEMBER 19L"/>
    <property type="match status" value="1"/>
</dbReference>
<sequence length="413" mass="44131">MMRNRLYSAALVLLALFSPGDSQAAAQCGGGQVLTSQGCVCLHCPRGQEPNQPCGRAVEAAGVLRCQACPAGTFSDGYDAEPCRPHRSCSALNRVLVWPGRARSDTLCGRCLRGFSSPTEATPGGLQACVTSPLDPLVRVARSVSKSTPHVNTTNVRGTDETAEYAVFALVPVFCVTGLLGILICNILKKKGYNCTGDKEGGVAEVGTPHKEASSGPYIVDDPNEDTISVLVRLITEKKENAAALEELLLEYESQQAAINKTSALKLPALPPLVQFRSLPRLCPHQRHPHTINGLALHSGTYCCSRCSQKKWPELLLTPSTHNHAQDHSHKQKGEANKPAQASLPGEVTILSVGRFQVAQIPDPLDANSPELSDNDSVDTARMEPAEETSLLGVHSSTSSIGQRTKSKQEVNC</sequence>
<evidence type="ECO:0000256" key="10">
    <source>
        <dbReference type="SAM" id="SignalP"/>
    </source>
</evidence>
<dbReference type="Ensembl" id="ENSPKIT00000032828.1">
    <property type="protein sequence ID" value="ENSPKIP00000008743.1"/>
    <property type="gene ID" value="ENSPKIG00000024107.1"/>
</dbReference>
<keyword evidence="6 9" id="KW-0472">Membrane</keyword>
<evidence type="ECO:0000256" key="1">
    <source>
        <dbReference type="ARBA" id="ARBA00004162"/>
    </source>
</evidence>
<dbReference type="GeneID" id="111833806"/>
<evidence type="ECO:0000256" key="7">
    <source>
        <dbReference type="SAM" id="Coils"/>
    </source>
</evidence>
<evidence type="ECO:0000256" key="8">
    <source>
        <dbReference type="SAM" id="MobiDB-lite"/>
    </source>
</evidence>
<keyword evidence="3" id="KW-1003">Cell membrane</keyword>
<dbReference type="AlphaFoldDB" id="A0A3B3QRG8"/>